<feature type="chain" id="PRO_5045729115" evidence="13">
    <location>
        <begin position="31"/>
        <end position="785"/>
    </location>
</feature>
<evidence type="ECO:0000256" key="6">
    <source>
        <dbReference type="ARBA" id="ARBA00023004"/>
    </source>
</evidence>
<dbReference type="Pfam" id="PF00593">
    <property type="entry name" value="TonB_dep_Rec_b-barrel"/>
    <property type="match status" value="1"/>
</dbReference>
<evidence type="ECO:0000256" key="9">
    <source>
        <dbReference type="ARBA" id="ARBA00023136"/>
    </source>
</evidence>
<dbReference type="SUPFAM" id="SSF56935">
    <property type="entry name" value="Porins"/>
    <property type="match status" value="1"/>
</dbReference>
<feature type="signal peptide" evidence="13">
    <location>
        <begin position="1"/>
        <end position="30"/>
    </location>
</feature>
<protein>
    <submittedName>
        <fullName evidence="16">TonB-dependent receptor</fullName>
    </submittedName>
</protein>
<accession>A0ABV3U9W7</accession>
<evidence type="ECO:0000256" key="3">
    <source>
        <dbReference type="ARBA" id="ARBA00022452"/>
    </source>
</evidence>
<name>A0ABV3U9W7_9GAMM</name>
<comment type="similarity">
    <text evidence="11 12">Belongs to the TonB-dependent receptor family.</text>
</comment>
<evidence type="ECO:0000259" key="15">
    <source>
        <dbReference type="Pfam" id="PF07715"/>
    </source>
</evidence>
<dbReference type="InterPro" id="IPR000531">
    <property type="entry name" value="Beta-barrel_TonB"/>
</dbReference>
<keyword evidence="10 11" id="KW-0998">Cell outer membrane</keyword>
<keyword evidence="13" id="KW-0732">Signal</keyword>
<dbReference type="InterPro" id="IPR036942">
    <property type="entry name" value="Beta-barrel_TonB_sf"/>
</dbReference>
<dbReference type="EMBL" id="JBFRYA010000012">
    <property type="protein sequence ID" value="MEX1669913.1"/>
    <property type="molecule type" value="Genomic_DNA"/>
</dbReference>
<evidence type="ECO:0000313" key="16">
    <source>
        <dbReference type="EMBL" id="MEX1669913.1"/>
    </source>
</evidence>
<proteinExistence type="inferred from homology"/>
<evidence type="ECO:0000256" key="1">
    <source>
        <dbReference type="ARBA" id="ARBA00004571"/>
    </source>
</evidence>
<evidence type="ECO:0000256" key="8">
    <source>
        <dbReference type="ARBA" id="ARBA00023077"/>
    </source>
</evidence>
<evidence type="ECO:0000256" key="4">
    <source>
        <dbReference type="ARBA" id="ARBA00022496"/>
    </source>
</evidence>
<keyword evidence="2 11" id="KW-0813">Transport</keyword>
<feature type="domain" description="TonB-dependent receptor-like beta-barrel" evidence="14">
    <location>
        <begin position="302"/>
        <end position="747"/>
    </location>
</feature>
<dbReference type="PANTHER" id="PTHR32552:SF81">
    <property type="entry name" value="TONB-DEPENDENT OUTER MEMBRANE RECEPTOR"/>
    <property type="match status" value="1"/>
</dbReference>
<keyword evidence="8 12" id="KW-0798">TonB box</keyword>
<dbReference type="RefSeq" id="WP_368382294.1">
    <property type="nucleotide sequence ID" value="NZ_JBFRYA010000012.1"/>
</dbReference>
<evidence type="ECO:0000256" key="5">
    <source>
        <dbReference type="ARBA" id="ARBA00022692"/>
    </source>
</evidence>
<dbReference type="InterPro" id="IPR039426">
    <property type="entry name" value="TonB-dep_rcpt-like"/>
</dbReference>
<comment type="subcellular location">
    <subcellularLocation>
        <location evidence="1 11">Cell outer membrane</location>
        <topology evidence="1 11">Multi-pass membrane protein</topology>
    </subcellularLocation>
</comment>
<dbReference type="Gene3D" id="2.40.170.20">
    <property type="entry name" value="TonB-dependent receptor, beta-barrel domain"/>
    <property type="match status" value="1"/>
</dbReference>
<keyword evidence="5 11" id="KW-0812">Transmembrane</keyword>
<dbReference type="PROSITE" id="PS52016">
    <property type="entry name" value="TONB_DEPENDENT_REC_3"/>
    <property type="match status" value="1"/>
</dbReference>
<dbReference type="InterPro" id="IPR012910">
    <property type="entry name" value="Plug_dom"/>
</dbReference>
<comment type="caution">
    <text evidence="16">The sequence shown here is derived from an EMBL/GenBank/DDBJ whole genome shotgun (WGS) entry which is preliminary data.</text>
</comment>
<dbReference type="PANTHER" id="PTHR32552">
    <property type="entry name" value="FERRICHROME IRON RECEPTOR-RELATED"/>
    <property type="match status" value="1"/>
</dbReference>
<evidence type="ECO:0000313" key="17">
    <source>
        <dbReference type="Proteomes" id="UP001557485"/>
    </source>
</evidence>
<evidence type="ECO:0000256" key="11">
    <source>
        <dbReference type="PROSITE-ProRule" id="PRU01360"/>
    </source>
</evidence>
<feature type="domain" description="TonB-dependent receptor plug" evidence="15">
    <location>
        <begin position="53"/>
        <end position="159"/>
    </location>
</feature>
<keyword evidence="9 11" id="KW-0472">Membrane</keyword>
<evidence type="ECO:0000256" key="7">
    <source>
        <dbReference type="ARBA" id="ARBA00023065"/>
    </source>
</evidence>
<dbReference type="Proteomes" id="UP001557485">
    <property type="component" value="Unassembled WGS sequence"/>
</dbReference>
<keyword evidence="7" id="KW-0406">Ion transport</keyword>
<evidence type="ECO:0000256" key="12">
    <source>
        <dbReference type="RuleBase" id="RU003357"/>
    </source>
</evidence>
<reference evidence="16 17" key="1">
    <citation type="journal article" date="2011" name="Int. J. Syst. Evol. Microbiol.">
        <title>Zhongshania antarctica gen. nov., sp. nov. and Zhongshania guokunii sp. nov., gammaproteobacteria respectively isolated from coastal attached (fast) ice and surface seawater of the Antarctic.</title>
        <authorList>
            <person name="Li H.J."/>
            <person name="Zhang X.Y."/>
            <person name="Chen C.X."/>
            <person name="Zhang Y.J."/>
            <person name="Gao Z.M."/>
            <person name="Yu Y."/>
            <person name="Chen X.L."/>
            <person name="Chen B."/>
            <person name="Zhang Y.Z."/>
        </authorList>
    </citation>
    <scope>NUCLEOTIDE SEQUENCE [LARGE SCALE GENOMIC DNA]</scope>
    <source>
        <strain evidence="16 17">ZS6-22T</strain>
    </source>
</reference>
<keyword evidence="4" id="KW-0410">Iron transport</keyword>
<sequence length="785" mass="85436">MYEKAKKSQRIACNSILICLVVTLANTANAVIDKPKYALEEVVVTAQKRAENVNDVPIAINAFSGDALERAGVKTMADLAIKTPGLVYDTLVNYAVIFIRGVGTDAFIPSADLSVAPYIDGVYFPISFGLARSLGEVERVEVLKGPQGTLFGRNSTGGAISITTRQPSDTLAIKVSSSYERFDESNSRLYVSGPVSETISASAAAIYNTRNDYYEPIEGLSYDELQPYREKGANLAFRWTPYDWLEGSLAGYYFKSQGVGTSLLACQQPSALGSALGISCAPKYKTNTNLDNTAFSTLKAAALTLQFFPGPFDIKSISAYQDTNGQSLVDFDGSQANLIEFGGDGRQKENQPQLFGEIFTQELQFVSNGDSPWSDQLEWIVGLYFIDSTVGYDPVGFAVAGLNNGLSGAVGGAAPLPIDTSLFTGPLVGLLSPLDGLVSNSIKVTGSLDTEAYAVFSQATWSPTDWVDVTAGGRFQREKRIVYNSQVSAEVMALGQPASTSLFSYPSERFEEDNFSPKLNIAIRPWEDGTMIYASWQKAFKSGSYNIINLTAAPTFIRPETVTSTELGIKASMFDRRLQVNAALFQTEIEDLQSQFVSLLSGGVVQFQNAELAIVEGADIDIQWAASEHWVFTLGGSYLKGRYDSFTDAVGYTESDGEYAGTYSTGEDYSGNTIVRNPKLSATFGLNWNHPVPGGDLNVSADYYYNSGYYYDAANQLEQDAYTMLNARMTYAHKRSNIDVSIFASNLEDSEYFLYQFQTDFGVVGKLAQPVSYGVSAKWAFDTAD</sequence>
<keyword evidence="3 11" id="KW-1134">Transmembrane beta strand</keyword>
<evidence type="ECO:0000256" key="2">
    <source>
        <dbReference type="ARBA" id="ARBA00022448"/>
    </source>
</evidence>
<keyword evidence="6" id="KW-0408">Iron</keyword>
<evidence type="ECO:0000256" key="13">
    <source>
        <dbReference type="SAM" id="SignalP"/>
    </source>
</evidence>
<dbReference type="Pfam" id="PF07715">
    <property type="entry name" value="Plug"/>
    <property type="match status" value="1"/>
</dbReference>
<evidence type="ECO:0000259" key="14">
    <source>
        <dbReference type="Pfam" id="PF00593"/>
    </source>
</evidence>
<keyword evidence="16" id="KW-0675">Receptor</keyword>
<evidence type="ECO:0000256" key="10">
    <source>
        <dbReference type="ARBA" id="ARBA00023237"/>
    </source>
</evidence>
<organism evidence="16 17">
    <name type="scientific">Zhongshania guokunii</name>
    <dbReference type="NCBI Taxonomy" id="641783"/>
    <lineage>
        <taxon>Bacteria</taxon>
        <taxon>Pseudomonadati</taxon>
        <taxon>Pseudomonadota</taxon>
        <taxon>Gammaproteobacteria</taxon>
        <taxon>Cellvibrionales</taxon>
        <taxon>Spongiibacteraceae</taxon>
        <taxon>Zhongshania</taxon>
    </lineage>
</organism>
<keyword evidence="17" id="KW-1185">Reference proteome</keyword>
<gene>
    <name evidence="16" type="ORF">AB4876_13410</name>
</gene>